<proteinExistence type="predicted"/>
<dbReference type="EMBL" id="UZAI01005761">
    <property type="protein sequence ID" value="VDO91901.1"/>
    <property type="molecule type" value="Genomic_DNA"/>
</dbReference>
<organism evidence="1 2">
    <name type="scientific">Schistosoma margrebowiei</name>
    <dbReference type="NCBI Taxonomy" id="48269"/>
    <lineage>
        <taxon>Eukaryota</taxon>
        <taxon>Metazoa</taxon>
        <taxon>Spiralia</taxon>
        <taxon>Lophotrochozoa</taxon>
        <taxon>Platyhelminthes</taxon>
        <taxon>Trematoda</taxon>
        <taxon>Digenea</taxon>
        <taxon>Strigeidida</taxon>
        <taxon>Schistosomatoidea</taxon>
        <taxon>Schistosomatidae</taxon>
        <taxon>Schistosoma</taxon>
    </lineage>
</organism>
<accession>A0A183M430</accession>
<dbReference type="Proteomes" id="UP000277204">
    <property type="component" value="Unassembled WGS sequence"/>
</dbReference>
<evidence type="ECO:0000313" key="1">
    <source>
        <dbReference type="EMBL" id="VDO91901.1"/>
    </source>
</evidence>
<reference evidence="1 2" key="1">
    <citation type="submission" date="2018-11" db="EMBL/GenBank/DDBJ databases">
        <authorList>
            <consortium name="Pathogen Informatics"/>
        </authorList>
    </citation>
    <scope>NUCLEOTIDE SEQUENCE [LARGE SCALE GENOMIC DNA]</scope>
    <source>
        <strain evidence="1 2">Zambia</strain>
    </source>
</reference>
<dbReference type="AlphaFoldDB" id="A0A183M430"/>
<sequence>MSIGRIPPATVYCGREQTSVQMKRKLGNDDGNG</sequence>
<protein>
    <submittedName>
        <fullName evidence="1">Uncharacterized protein</fullName>
    </submittedName>
</protein>
<name>A0A183M430_9TREM</name>
<evidence type="ECO:0000313" key="2">
    <source>
        <dbReference type="Proteomes" id="UP000277204"/>
    </source>
</evidence>
<gene>
    <name evidence="1" type="ORF">SMRZ_LOCUS10805</name>
</gene>
<keyword evidence="2" id="KW-1185">Reference proteome</keyword>